<sequence length="67" mass="7855">MHHISSFFPQKKEHATGSQITCKDNTLACITFVYRLTNTKIILKTFGHLTSVYRTRQIRIVIRPKKH</sequence>
<reference evidence="1" key="2">
    <citation type="journal article" date="2015" name="Data Brief">
        <title>Shoot transcriptome of the giant reed, Arundo donax.</title>
        <authorList>
            <person name="Barrero R.A."/>
            <person name="Guerrero F.D."/>
            <person name="Moolhuijzen P."/>
            <person name="Goolsby J.A."/>
            <person name="Tidwell J."/>
            <person name="Bellgard S.E."/>
            <person name="Bellgard M.I."/>
        </authorList>
    </citation>
    <scope>NUCLEOTIDE SEQUENCE</scope>
    <source>
        <tissue evidence="1">Shoot tissue taken approximately 20 cm above the soil surface</tissue>
    </source>
</reference>
<name>A0A0A8XUW8_ARUDO</name>
<protein>
    <submittedName>
        <fullName evidence="1">Uncharacterized protein</fullName>
    </submittedName>
</protein>
<dbReference type="AlphaFoldDB" id="A0A0A8XUW8"/>
<organism evidence="1">
    <name type="scientific">Arundo donax</name>
    <name type="common">Giant reed</name>
    <name type="synonym">Donax arundinaceus</name>
    <dbReference type="NCBI Taxonomy" id="35708"/>
    <lineage>
        <taxon>Eukaryota</taxon>
        <taxon>Viridiplantae</taxon>
        <taxon>Streptophyta</taxon>
        <taxon>Embryophyta</taxon>
        <taxon>Tracheophyta</taxon>
        <taxon>Spermatophyta</taxon>
        <taxon>Magnoliopsida</taxon>
        <taxon>Liliopsida</taxon>
        <taxon>Poales</taxon>
        <taxon>Poaceae</taxon>
        <taxon>PACMAD clade</taxon>
        <taxon>Arundinoideae</taxon>
        <taxon>Arundineae</taxon>
        <taxon>Arundo</taxon>
    </lineage>
</organism>
<dbReference type="EMBL" id="GBRH01280264">
    <property type="protein sequence ID" value="JAD17631.1"/>
    <property type="molecule type" value="Transcribed_RNA"/>
</dbReference>
<evidence type="ECO:0000313" key="1">
    <source>
        <dbReference type="EMBL" id="JAD17631.1"/>
    </source>
</evidence>
<proteinExistence type="predicted"/>
<accession>A0A0A8XUW8</accession>
<reference evidence="1" key="1">
    <citation type="submission" date="2014-09" db="EMBL/GenBank/DDBJ databases">
        <authorList>
            <person name="Magalhaes I.L.F."/>
            <person name="Oliveira U."/>
            <person name="Santos F.R."/>
            <person name="Vidigal T.H.D.A."/>
            <person name="Brescovit A.D."/>
            <person name="Santos A.J."/>
        </authorList>
    </citation>
    <scope>NUCLEOTIDE SEQUENCE</scope>
    <source>
        <tissue evidence="1">Shoot tissue taken approximately 20 cm above the soil surface</tissue>
    </source>
</reference>